<evidence type="ECO:0000256" key="1">
    <source>
        <dbReference type="SAM" id="MobiDB-lite"/>
    </source>
</evidence>
<dbReference type="STRING" id="337451.A0A3S3P2W0"/>
<organism evidence="2 3">
    <name type="scientific">Cinnamomum micranthum f. kanehirae</name>
    <dbReference type="NCBI Taxonomy" id="337451"/>
    <lineage>
        <taxon>Eukaryota</taxon>
        <taxon>Viridiplantae</taxon>
        <taxon>Streptophyta</taxon>
        <taxon>Embryophyta</taxon>
        <taxon>Tracheophyta</taxon>
        <taxon>Spermatophyta</taxon>
        <taxon>Magnoliopsida</taxon>
        <taxon>Magnoliidae</taxon>
        <taxon>Laurales</taxon>
        <taxon>Lauraceae</taxon>
        <taxon>Cinnamomum</taxon>
    </lineage>
</organism>
<dbReference type="InterPro" id="IPR039923">
    <property type="entry name" value="Protodermal_1"/>
</dbReference>
<feature type="region of interest" description="Disordered" evidence="1">
    <location>
        <begin position="200"/>
        <end position="228"/>
    </location>
</feature>
<reference evidence="2 3" key="1">
    <citation type="journal article" date="2019" name="Nat. Plants">
        <title>Stout camphor tree genome fills gaps in understanding of flowering plant genome evolution.</title>
        <authorList>
            <person name="Chaw S.M."/>
            <person name="Liu Y.C."/>
            <person name="Wu Y.W."/>
            <person name="Wang H.Y."/>
            <person name="Lin C.I."/>
            <person name="Wu C.S."/>
            <person name="Ke H.M."/>
            <person name="Chang L.Y."/>
            <person name="Hsu C.Y."/>
            <person name="Yang H.T."/>
            <person name="Sudianto E."/>
            <person name="Hsu M.H."/>
            <person name="Wu K.P."/>
            <person name="Wang L.N."/>
            <person name="Leebens-Mack J.H."/>
            <person name="Tsai I.J."/>
        </authorList>
    </citation>
    <scope>NUCLEOTIDE SEQUENCE [LARGE SCALE GENOMIC DNA]</scope>
    <source>
        <strain evidence="3">cv. Chaw 1501</strain>
        <tissue evidence="2">Young leaves</tissue>
    </source>
</reference>
<evidence type="ECO:0000313" key="3">
    <source>
        <dbReference type="Proteomes" id="UP000283530"/>
    </source>
</evidence>
<evidence type="ECO:0000313" key="2">
    <source>
        <dbReference type="EMBL" id="RWR81725.1"/>
    </source>
</evidence>
<feature type="compositionally biased region" description="Pro residues" evidence="1">
    <location>
        <begin position="208"/>
        <end position="228"/>
    </location>
</feature>
<accession>A0A3S3P2W0</accession>
<dbReference type="OrthoDB" id="1909008at2759"/>
<keyword evidence="3" id="KW-1185">Reference proteome</keyword>
<comment type="caution">
    <text evidence="2">The sequence shown here is derived from an EMBL/GenBank/DDBJ whole genome shotgun (WGS) entry which is preliminary data.</text>
</comment>
<proteinExistence type="predicted"/>
<name>A0A3S3P2W0_9MAGN</name>
<dbReference type="Pfam" id="PF01190">
    <property type="entry name" value="Pollen_Ole_e_1"/>
    <property type="match status" value="1"/>
</dbReference>
<dbReference type="Proteomes" id="UP000283530">
    <property type="component" value="Unassembled WGS sequence"/>
</dbReference>
<dbReference type="PANTHER" id="PTHR33210">
    <property type="entry name" value="PROTODERMAL FACTOR 1"/>
    <property type="match status" value="1"/>
</dbReference>
<gene>
    <name evidence="2" type="ORF">CKAN_01042000</name>
</gene>
<sequence>MLAVGCLNLFINRHPLYLISLCTPISSPTSSCHFADSYTSFKNPNTKIPSHTFMAFHCKLLLAVLLLLLAGGVDKARADGMVTGSVFCDQCKDGQMTRFDYPLNGAKVAITCAGRDGQMTVWKEETTNWLGNYVFRFENSPDLSRCNAQVMMGSGQGSSSGCGAAAGPARGLNLFFRMFNMELYTVDSLLSQPARPMSFCPRSSGSPVPAPTPPRTVPSLRPPSTPSPPRIIRFPPTPFFQASACPYQNWIMPQYKCYWKLVGPDTKVAVAFGLAAARKYGTNMNLWEGLQGKGDVYRTLLREGTAALLNSYNSIHFSYPTLSVVGHMNWALMGSPKQALLTAMQFKRANSGGGNVRCTFTPCK</sequence>
<dbReference type="AlphaFoldDB" id="A0A3S3P2W0"/>
<dbReference type="PANTHER" id="PTHR33210:SF24">
    <property type="entry name" value="POLLEN OLE E 1 ALLERGEN AND EXTENSIN FAMILY PROTEIN"/>
    <property type="match status" value="1"/>
</dbReference>
<protein>
    <submittedName>
        <fullName evidence="2">Pollen Ole e 1 allergen/extensin</fullName>
    </submittedName>
</protein>
<dbReference type="EMBL" id="QPKB01000004">
    <property type="protein sequence ID" value="RWR81725.1"/>
    <property type="molecule type" value="Genomic_DNA"/>
</dbReference>